<keyword evidence="2" id="KW-1185">Reference proteome</keyword>
<accession>A0ABR8S6K0</accession>
<sequence>MSHLAQIVGKYQLTPSAEITTSGSYTASLSIRSGCGTGTHDRVFRFLPRFGTAAAAKHYAIEQGKSYVQQPALPA</sequence>
<dbReference type="Proteomes" id="UP000634919">
    <property type="component" value="Unassembled WGS sequence"/>
</dbReference>
<dbReference type="EMBL" id="JACSQK010000001">
    <property type="protein sequence ID" value="MBD7959014.1"/>
    <property type="molecule type" value="Genomic_DNA"/>
</dbReference>
<evidence type="ECO:0008006" key="3">
    <source>
        <dbReference type="Google" id="ProtNLM"/>
    </source>
</evidence>
<name>A0ABR8S6K0_9BURK</name>
<gene>
    <name evidence="1" type="ORF">H9646_00825</name>
</gene>
<protein>
    <recommendedName>
        <fullName evidence="3">WGR domain-containing protein</fullName>
    </recommendedName>
</protein>
<proteinExistence type="predicted"/>
<reference evidence="1 2" key="1">
    <citation type="submission" date="2020-08" db="EMBL/GenBank/DDBJ databases">
        <title>A Genomic Blueprint of the Chicken Gut Microbiome.</title>
        <authorList>
            <person name="Gilroy R."/>
            <person name="Ravi A."/>
            <person name="Getino M."/>
            <person name="Pursley I."/>
            <person name="Horton D.L."/>
            <person name="Alikhan N.-F."/>
            <person name="Baker D."/>
            <person name="Gharbi K."/>
            <person name="Hall N."/>
            <person name="Watson M."/>
            <person name="Adriaenssens E.M."/>
            <person name="Foster-Nyarko E."/>
            <person name="Jarju S."/>
            <person name="Secka A."/>
            <person name="Antonio M."/>
            <person name="Oren A."/>
            <person name="Chaudhuri R."/>
            <person name="La Ragione R.M."/>
            <person name="Hildebrand F."/>
            <person name="Pallen M.J."/>
        </authorList>
    </citation>
    <scope>NUCLEOTIDE SEQUENCE [LARGE SCALE GENOMIC DNA]</scope>
    <source>
        <strain evidence="1 2">Sa2CVA6</strain>
    </source>
</reference>
<organism evidence="1 2">
    <name type="scientific">Comamonas avium</name>
    <dbReference type="NCBI Taxonomy" id="2762231"/>
    <lineage>
        <taxon>Bacteria</taxon>
        <taxon>Pseudomonadati</taxon>
        <taxon>Pseudomonadota</taxon>
        <taxon>Betaproteobacteria</taxon>
        <taxon>Burkholderiales</taxon>
        <taxon>Comamonadaceae</taxon>
        <taxon>Comamonas</taxon>
    </lineage>
</organism>
<evidence type="ECO:0000313" key="2">
    <source>
        <dbReference type="Proteomes" id="UP000634919"/>
    </source>
</evidence>
<evidence type="ECO:0000313" key="1">
    <source>
        <dbReference type="EMBL" id="MBD7959014.1"/>
    </source>
</evidence>
<comment type="caution">
    <text evidence="1">The sequence shown here is derived from an EMBL/GenBank/DDBJ whole genome shotgun (WGS) entry which is preliminary data.</text>
</comment>